<keyword evidence="2" id="KW-1185">Reference proteome</keyword>
<evidence type="ECO:0000313" key="2">
    <source>
        <dbReference type="Proteomes" id="UP000091820"/>
    </source>
</evidence>
<dbReference type="Proteomes" id="UP000091820">
    <property type="component" value="Unassembled WGS sequence"/>
</dbReference>
<sequence length="95" mass="11461">MDQQRSNTNNIILSFFIQQQHSTKHYLTIFHLLDQQRKIIVVHHQYILHVVSLYITLPSALQRLNLLTLDFLLRFYDAMQFDIDLIYLISKYPNK</sequence>
<evidence type="ECO:0000313" key="1">
    <source>
        <dbReference type="EnsemblMetazoa" id="GBRI000812-PA"/>
    </source>
</evidence>
<name>A0A1A9VZU3_9MUSC</name>
<organism evidence="1 2">
    <name type="scientific">Glossina brevipalpis</name>
    <dbReference type="NCBI Taxonomy" id="37001"/>
    <lineage>
        <taxon>Eukaryota</taxon>
        <taxon>Metazoa</taxon>
        <taxon>Ecdysozoa</taxon>
        <taxon>Arthropoda</taxon>
        <taxon>Hexapoda</taxon>
        <taxon>Insecta</taxon>
        <taxon>Pterygota</taxon>
        <taxon>Neoptera</taxon>
        <taxon>Endopterygota</taxon>
        <taxon>Diptera</taxon>
        <taxon>Brachycera</taxon>
        <taxon>Muscomorpha</taxon>
        <taxon>Hippoboscoidea</taxon>
        <taxon>Glossinidae</taxon>
        <taxon>Glossina</taxon>
    </lineage>
</organism>
<dbReference type="VEuPathDB" id="VectorBase:GBRI000812"/>
<dbReference type="EnsemblMetazoa" id="GBRI000812-RA">
    <property type="protein sequence ID" value="GBRI000812-PA"/>
    <property type="gene ID" value="GBRI000812"/>
</dbReference>
<reference evidence="1" key="2">
    <citation type="submission" date="2020-05" db="UniProtKB">
        <authorList>
            <consortium name="EnsemblMetazoa"/>
        </authorList>
    </citation>
    <scope>IDENTIFICATION</scope>
    <source>
        <strain evidence="1">IAEA</strain>
    </source>
</reference>
<accession>A0A1A9VZU3</accession>
<proteinExistence type="predicted"/>
<reference evidence="2" key="1">
    <citation type="submission" date="2014-03" db="EMBL/GenBank/DDBJ databases">
        <authorList>
            <person name="Aksoy S."/>
            <person name="Warren W."/>
            <person name="Wilson R.K."/>
        </authorList>
    </citation>
    <scope>NUCLEOTIDE SEQUENCE [LARGE SCALE GENOMIC DNA]</scope>
    <source>
        <strain evidence="2">IAEA</strain>
    </source>
</reference>
<protein>
    <submittedName>
        <fullName evidence="1">Uncharacterized protein</fullName>
    </submittedName>
</protein>
<dbReference type="AlphaFoldDB" id="A0A1A9VZU3"/>